<sequence length="382" mass="45405">MQKIVSFEILETLWEMLNKSVRDTSPDKSKTLLNEVLIKGWASLADIEDILDTLDSRIYNHTLKIEKICEIFDIAIETAYYKPSRLSIEVLGNESLRIESLAHLLIILEQIGFNTRPEDLVNLLLPKLTEKNTIFLSASELQVFWFTKYRHRNSPLEFCTDEEWWRQDSKTKSIKTSSSYKVSATFNDSGCIIHLEIRPPKFRKRPRTFSTRCKECGYEWVKGDPESSMYHRREHKKRMSYLDPKPNMRMTKIMHNPDFELVTTNSLKWKHKEMYERARIFKRMFHYDFVQWHSQAGDSDPNVQGYLFTNEIGAITGACSFRYRKYGHNIVWILDWVWVSPKHRRTGELSKRWEHFKTKFGKFEVQHPISEDMQSFLNKNPI</sequence>
<protein>
    <submittedName>
        <fullName evidence="1">Uncharacterized protein</fullName>
    </submittedName>
</protein>
<organism evidence="1 2">
    <name type="scientific">Paenimyroides ummariense</name>
    <dbReference type="NCBI Taxonomy" id="913024"/>
    <lineage>
        <taxon>Bacteria</taxon>
        <taxon>Pseudomonadati</taxon>
        <taxon>Bacteroidota</taxon>
        <taxon>Flavobacteriia</taxon>
        <taxon>Flavobacteriales</taxon>
        <taxon>Flavobacteriaceae</taxon>
        <taxon>Paenimyroides</taxon>
    </lineage>
</organism>
<evidence type="ECO:0000313" key="2">
    <source>
        <dbReference type="Proteomes" id="UP000199036"/>
    </source>
</evidence>
<dbReference type="AlphaFoldDB" id="A0A1I5CV43"/>
<evidence type="ECO:0000313" key="1">
    <source>
        <dbReference type="EMBL" id="SFN90822.1"/>
    </source>
</evidence>
<dbReference type="Proteomes" id="UP000199036">
    <property type="component" value="Unassembled WGS sequence"/>
</dbReference>
<dbReference type="RefSeq" id="WP_091523652.1">
    <property type="nucleotide sequence ID" value="NZ_FOVI01000013.1"/>
</dbReference>
<accession>A0A1I5CV43</accession>
<dbReference type="EMBL" id="FOVI01000013">
    <property type="protein sequence ID" value="SFN90822.1"/>
    <property type="molecule type" value="Genomic_DNA"/>
</dbReference>
<reference evidence="2" key="1">
    <citation type="submission" date="2016-10" db="EMBL/GenBank/DDBJ databases">
        <authorList>
            <person name="Varghese N."/>
            <person name="Submissions S."/>
        </authorList>
    </citation>
    <scope>NUCLEOTIDE SEQUENCE [LARGE SCALE GENOMIC DNA]</scope>
    <source>
        <strain evidence="2">DS-12</strain>
    </source>
</reference>
<keyword evidence="2" id="KW-1185">Reference proteome</keyword>
<name>A0A1I5CV43_9FLAO</name>
<dbReference type="OrthoDB" id="4247303at2"/>
<proteinExistence type="predicted"/>
<gene>
    <name evidence="1" type="ORF">SAMN05421741_11374</name>
</gene>